<gene>
    <name evidence="1" type="ORF">ACFSCT_10490</name>
</gene>
<accession>A0ABW4R792</accession>
<dbReference type="SFLD" id="SFLDG01135">
    <property type="entry name" value="C1.5.6:_HAD__Beta-PGM__Phospha"/>
    <property type="match status" value="1"/>
</dbReference>
<dbReference type="InterPro" id="IPR050155">
    <property type="entry name" value="HAD-like_hydrolase_sf"/>
</dbReference>
<dbReference type="EMBL" id="JBHUEN010000029">
    <property type="protein sequence ID" value="MFD1882141.1"/>
    <property type="molecule type" value="Genomic_DNA"/>
</dbReference>
<dbReference type="Proteomes" id="UP001597213">
    <property type="component" value="Unassembled WGS sequence"/>
</dbReference>
<evidence type="ECO:0000313" key="2">
    <source>
        <dbReference type="Proteomes" id="UP001597213"/>
    </source>
</evidence>
<dbReference type="RefSeq" id="WP_379142552.1">
    <property type="nucleotide sequence ID" value="NZ_JBHUEN010000029.1"/>
</dbReference>
<dbReference type="InterPro" id="IPR023198">
    <property type="entry name" value="PGP-like_dom2"/>
</dbReference>
<protein>
    <submittedName>
        <fullName evidence="1">HAD-IA family hydrolase</fullName>
    </submittedName>
</protein>
<dbReference type="Pfam" id="PF13419">
    <property type="entry name" value="HAD_2"/>
    <property type="match status" value="1"/>
</dbReference>
<dbReference type="InterPro" id="IPR006439">
    <property type="entry name" value="HAD-SF_hydro_IA"/>
</dbReference>
<dbReference type="PANTHER" id="PTHR43434">
    <property type="entry name" value="PHOSPHOGLYCOLATE PHOSPHATASE"/>
    <property type="match status" value="1"/>
</dbReference>
<evidence type="ECO:0000313" key="1">
    <source>
        <dbReference type="EMBL" id="MFD1882141.1"/>
    </source>
</evidence>
<reference evidence="2" key="1">
    <citation type="journal article" date="2019" name="Int. J. Syst. Evol. Microbiol.">
        <title>The Global Catalogue of Microorganisms (GCM) 10K type strain sequencing project: providing services to taxonomists for standard genome sequencing and annotation.</title>
        <authorList>
            <consortium name="The Broad Institute Genomics Platform"/>
            <consortium name="The Broad Institute Genome Sequencing Center for Infectious Disease"/>
            <person name="Wu L."/>
            <person name="Ma J."/>
        </authorList>
    </citation>
    <scope>NUCLEOTIDE SEQUENCE [LARGE SCALE GENOMIC DNA]</scope>
    <source>
        <strain evidence="2">CCUG 56029</strain>
    </source>
</reference>
<dbReference type="InterPro" id="IPR041492">
    <property type="entry name" value="HAD_2"/>
</dbReference>
<organism evidence="1 2">
    <name type="scientific">Paracoccus pacificus</name>
    <dbReference type="NCBI Taxonomy" id="1463598"/>
    <lineage>
        <taxon>Bacteria</taxon>
        <taxon>Pseudomonadati</taxon>
        <taxon>Pseudomonadota</taxon>
        <taxon>Alphaproteobacteria</taxon>
        <taxon>Rhodobacterales</taxon>
        <taxon>Paracoccaceae</taxon>
        <taxon>Paracoccus</taxon>
    </lineage>
</organism>
<dbReference type="NCBIfam" id="TIGR01509">
    <property type="entry name" value="HAD-SF-IA-v3"/>
    <property type="match status" value="1"/>
</dbReference>
<dbReference type="SUPFAM" id="SSF56784">
    <property type="entry name" value="HAD-like"/>
    <property type="match status" value="1"/>
</dbReference>
<dbReference type="InterPro" id="IPR036412">
    <property type="entry name" value="HAD-like_sf"/>
</dbReference>
<comment type="caution">
    <text evidence="1">The sequence shown here is derived from an EMBL/GenBank/DDBJ whole genome shotgun (WGS) entry which is preliminary data.</text>
</comment>
<dbReference type="SFLD" id="SFLDG01129">
    <property type="entry name" value="C1.5:_HAD__Beta-PGM__Phosphata"/>
    <property type="match status" value="1"/>
</dbReference>
<dbReference type="PANTHER" id="PTHR43434:SF24">
    <property type="entry name" value="HYDROLASE-RELATED"/>
    <property type="match status" value="1"/>
</dbReference>
<dbReference type="GO" id="GO:0016787">
    <property type="term" value="F:hydrolase activity"/>
    <property type="evidence" value="ECO:0007669"/>
    <property type="project" value="UniProtKB-KW"/>
</dbReference>
<sequence length="222" mass="23509">MKLIVFDVDGTLIDSQDHIHRAMTYAFGAVNHPAPDRAAMLATVGLSLPQAMAHLAPDQDDSLHEALASAYRDSFRQARLREDAPLFPGALACLRALAARDDVLLGVATGKSRRGLDASMTHHGLSGFVTIQTADHHPSKPHPAMLLAAMAETGVDPGRTLVVGDTSFDVEMARAAGADAIGVGWGYHPRARLQAAGASRIAADYSDLTRMLDAWLKPANGA</sequence>
<dbReference type="NCBIfam" id="TIGR01549">
    <property type="entry name" value="HAD-SF-IA-v1"/>
    <property type="match status" value="1"/>
</dbReference>
<dbReference type="InterPro" id="IPR023214">
    <property type="entry name" value="HAD_sf"/>
</dbReference>
<name>A0ABW4R792_9RHOB</name>
<proteinExistence type="predicted"/>
<dbReference type="SFLD" id="SFLDS00003">
    <property type="entry name" value="Haloacid_Dehalogenase"/>
    <property type="match status" value="1"/>
</dbReference>
<keyword evidence="1" id="KW-0378">Hydrolase</keyword>
<dbReference type="Gene3D" id="1.10.150.240">
    <property type="entry name" value="Putative phosphatase, domain 2"/>
    <property type="match status" value="1"/>
</dbReference>
<dbReference type="Gene3D" id="3.40.50.1000">
    <property type="entry name" value="HAD superfamily/HAD-like"/>
    <property type="match status" value="1"/>
</dbReference>
<keyword evidence="2" id="KW-1185">Reference proteome</keyword>